<organism evidence="8 9">
    <name type="scientific">Fistulina hepatica ATCC 64428</name>
    <dbReference type="NCBI Taxonomy" id="1128425"/>
    <lineage>
        <taxon>Eukaryota</taxon>
        <taxon>Fungi</taxon>
        <taxon>Dikarya</taxon>
        <taxon>Basidiomycota</taxon>
        <taxon>Agaricomycotina</taxon>
        <taxon>Agaricomycetes</taxon>
        <taxon>Agaricomycetidae</taxon>
        <taxon>Agaricales</taxon>
        <taxon>Fistulinaceae</taxon>
        <taxon>Fistulina</taxon>
    </lineage>
</organism>
<dbReference type="AlphaFoldDB" id="A0A0D7A194"/>
<dbReference type="PROSITE" id="PS50850">
    <property type="entry name" value="MFS"/>
    <property type="match status" value="1"/>
</dbReference>
<dbReference type="PANTHER" id="PTHR43791:SF3">
    <property type="entry name" value="MAJOR FACILITATOR SUPERFAMILY (MFS) PROFILE DOMAIN-CONTAINING PROTEIN"/>
    <property type="match status" value="1"/>
</dbReference>
<feature type="transmembrane region" description="Helical" evidence="6">
    <location>
        <begin position="367"/>
        <end position="387"/>
    </location>
</feature>
<dbReference type="PANTHER" id="PTHR43791">
    <property type="entry name" value="PERMEASE-RELATED"/>
    <property type="match status" value="1"/>
</dbReference>
<protein>
    <submittedName>
        <fullName evidence="8">MFS general substrate transporter</fullName>
    </submittedName>
</protein>
<feature type="transmembrane region" description="Helical" evidence="6">
    <location>
        <begin position="51"/>
        <end position="69"/>
    </location>
</feature>
<feature type="domain" description="Major facilitator superfamily (MFS) profile" evidence="7">
    <location>
        <begin position="1"/>
        <end position="423"/>
    </location>
</feature>
<keyword evidence="9" id="KW-1185">Reference proteome</keyword>
<evidence type="ECO:0000256" key="4">
    <source>
        <dbReference type="ARBA" id="ARBA00022989"/>
    </source>
</evidence>
<dbReference type="InterPro" id="IPR020846">
    <property type="entry name" value="MFS_dom"/>
</dbReference>
<dbReference type="InterPro" id="IPR011701">
    <property type="entry name" value="MFS"/>
</dbReference>
<feature type="transmembrane region" description="Helical" evidence="6">
    <location>
        <begin position="243"/>
        <end position="267"/>
    </location>
</feature>
<keyword evidence="3 6" id="KW-0812">Transmembrane</keyword>
<feature type="transmembrane region" description="Helical" evidence="6">
    <location>
        <begin position="173"/>
        <end position="195"/>
    </location>
</feature>
<keyword evidence="2" id="KW-0813">Transport</keyword>
<feature type="transmembrane region" description="Helical" evidence="6">
    <location>
        <begin position="25"/>
        <end position="45"/>
    </location>
</feature>
<dbReference type="GO" id="GO:0016020">
    <property type="term" value="C:membrane"/>
    <property type="evidence" value="ECO:0007669"/>
    <property type="project" value="UniProtKB-SubCell"/>
</dbReference>
<gene>
    <name evidence="8" type="ORF">FISHEDRAFT_67419</name>
</gene>
<accession>A0A0D7A194</accession>
<keyword evidence="5 6" id="KW-0472">Membrane</keyword>
<evidence type="ECO:0000256" key="5">
    <source>
        <dbReference type="ARBA" id="ARBA00023136"/>
    </source>
</evidence>
<keyword evidence="4 6" id="KW-1133">Transmembrane helix</keyword>
<dbReference type="InterPro" id="IPR036259">
    <property type="entry name" value="MFS_trans_sf"/>
</dbReference>
<evidence type="ECO:0000256" key="6">
    <source>
        <dbReference type="SAM" id="Phobius"/>
    </source>
</evidence>
<feature type="transmembrane region" description="Helical" evidence="6">
    <location>
        <begin position="399"/>
        <end position="420"/>
    </location>
</feature>
<evidence type="ECO:0000313" key="8">
    <source>
        <dbReference type="EMBL" id="KIY44495.1"/>
    </source>
</evidence>
<feature type="transmembrane region" description="Helical" evidence="6">
    <location>
        <begin position="334"/>
        <end position="355"/>
    </location>
</feature>
<feature type="transmembrane region" description="Helical" evidence="6">
    <location>
        <begin position="81"/>
        <end position="99"/>
    </location>
</feature>
<dbReference type="Proteomes" id="UP000054144">
    <property type="component" value="Unassembled WGS sequence"/>
</dbReference>
<dbReference type="OrthoDB" id="3639251at2759"/>
<dbReference type="Pfam" id="PF07690">
    <property type="entry name" value="MFS_1"/>
    <property type="match status" value="1"/>
</dbReference>
<evidence type="ECO:0000313" key="9">
    <source>
        <dbReference type="Proteomes" id="UP000054144"/>
    </source>
</evidence>
<evidence type="ECO:0000256" key="1">
    <source>
        <dbReference type="ARBA" id="ARBA00004141"/>
    </source>
</evidence>
<dbReference type="SUPFAM" id="SSF103473">
    <property type="entry name" value="MFS general substrate transporter"/>
    <property type="match status" value="1"/>
</dbReference>
<name>A0A0D7A194_9AGAR</name>
<evidence type="ECO:0000259" key="7">
    <source>
        <dbReference type="PROSITE" id="PS50850"/>
    </source>
</evidence>
<evidence type="ECO:0000256" key="2">
    <source>
        <dbReference type="ARBA" id="ARBA00022448"/>
    </source>
</evidence>
<feature type="transmembrane region" description="Helical" evidence="6">
    <location>
        <begin position="307"/>
        <end position="328"/>
    </location>
</feature>
<dbReference type="Gene3D" id="1.20.1250.20">
    <property type="entry name" value="MFS general substrate transporter like domains"/>
    <property type="match status" value="2"/>
</dbReference>
<feature type="transmembrane region" description="Helical" evidence="6">
    <location>
        <begin position="143"/>
        <end position="161"/>
    </location>
</feature>
<comment type="subcellular location">
    <subcellularLocation>
        <location evidence="1">Membrane</location>
        <topology evidence="1">Multi-pass membrane protein</topology>
    </subcellularLocation>
</comment>
<proteinExistence type="predicted"/>
<evidence type="ECO:0000256" key="3">
    <source>
        <dbReference type="ARBA" id="ARBA00022692"/>
    </source>
</evidence>
<sequence>MTNIVSTAEFFIDERRLIRRVDWRLLPILGVLYSICLIDRVNLGIATRLDIGARYTIVTAVFFVPELPGNIIVRKVGASNWLAFCAVSWGIAQLAMGFVPSWQYLALCRALLGAFEAGFFPAMVYIVTTWYKRHEVQKRLGGFYLLATFISAFSPIFGYLFTLVGGTHRLSGWRYIFIIEGAITIGCGLIGWTFIPDFPDATRTTFLNEAEVAFILQRIEDDRGDAIPDAVTLRKVFHHLCDWTVWAYGMCTTMAALSIGYFSTLILQGMGWSVTTSLLLVRLPFIASNTSMIWLFSWLSDKYQQRAIFIALGAVVTAIGTCFTAFLSNNTVRYLGIFLTCGGANAIIPGVLAYASNNVVSQSKRAVTTATTIMFGGIGGIFSAVVFRQQDAPSYRPGSIATLTCQLSLLALLALTTGHFRRRNAETRRGNLSSRSLEEKPGFMYTL</sequence>
<feature type="transmembrane region" description="Helical" evidence="6">
    <location>
        <begin position="111"/>
        <end position="131"/>
    </location>
</feature>
<feature type="transmembrane region" description="Helical" evidence="6">
    <location>
        <begin position="279"/>
        <end position="300"/>
    </location>
</feature>
<dbReference type="GO" id="GO:0022857">
    <property type="term" value="F:transmembrane transporter activity"/>
    <property type="evidence" value="ECO:0007669"/>
    <property type="project" value="InterPro"/>
</dbReference>
<reference evidence="8 9" key="1">
    <citation type="journal article" date="2015" name="Fungal Genet. Biol.">
        <title>Evolution of novel wood decay mechanisms in Agaricales revealed by the genome sequences of Fistulina hepatica and Cylindrobasidium torrendii.</title>
        <authorList>
            <person name="Floudas D."/>
            <person name="Held B.W."/>
            <person name="Riley R."/>
            <person name="Nagy L.G."/>
            <person name="Koehler G."/>
            <person name="Ransdell A.S."/>
            <person name="Younus H."/>
            <person name="Chow J."/>
            <person name="Chiniquy J."/>
            <person name="Lipzen A."/>
            <person name="Tritt A."/>
            <person name="Sun H."/>
            <person name="Haridas S."/>
            <person name="LaButti K."/>
            <person name="Ohm R.A."/>
            <person name="Kues U."/>
            <person name="Blanchette R.A."/>
            <person name="Grigoriev I.V."/>
            <person name="Minto R.E."/>
            <person name="Hibbett D.S."/>
        </authorList>
    </citation>
    <scope>NUCLEOTIDE SEQUENCE [LARGE SCALE GENOMIC DNA]</scope>
    <source>
        <strain evidence="8 9">ATCC 64428</strain>
    </source>
</reference>
<dbReference type="EMBL" id="KN882089">
    <property type="protein sequence ID" value="KIY44495.1"/>
    <property type="molecule type" value="Genomic_DNA"/>
</dbReference>